<reference evidence="1 2" key="1">
    <citation type="submission" date="2015-07" db="EMBL/GenBank/DDBJ databases">
        <authorList>
            <consortium name="Pathogen Informatics"/>
        </authorList>
    </citation>
    <scope>NUCLEOTIDE SEQUENCE [LARGE SCALE GENOMIC DNA]</scope>
    <source>
        <strain evidence="1 2">A316</strain>
    </source>
</reference>
<evidence type="ECO:0000313" key="2">
    <source>
        <dbReference type="Proteomes" id="UP000041770"/>
    </source>
</evidence>
<protein>
    <submittedName>
        <fullName evidence="1">Uncharacterized protein</fullName>
    </submittedName>
</protein>
<organism evidence="1 2">
    <name type="scientific">Vibrio cholerae</name>
    <dbReference type="NCBI Taxonomy" id="666"/>
    <lineage>
        <taxon>Bacteria</taxon>
        <taxon>Pseudomonadati</taxon>
        <taxon>Pseudomonadota</taxon>
        <taxon>Gammaproteobacteria</taxon>
        <taxon>Vibrionales</taxon>
        <taxon>Vibrionaceae</taxon>
        <taxon>Vibrio</taxon>
    </lineage>
</organism>
<gene>
    <name evidence="1" type="ORF">ERS013200_00625</name>
</gene>
<sequence length="83" mass="10036">MNAQQWRLHIKIVGRYFTFIEFQRRRHRTKVGFLYRIRFFDILAFDFGVVGTNQVRHVNALHRTIGKVNRHSTDQIFLDAAWC</sequence>
<name>A0A655XFH8_VIBCL</name>
<dbReference type="Proteomes" id="UP000041770">
    <property type="component" value="Unassembled WGS sequence"/>
</dbReference>
<proteinExistence type="predicted"/>
<dbReference type="EMBL" id="CWQY01000003">
    <property type="protein sequence ID" value="CSC13372.1"/>
    <property type="molecule type" value="Genomic_DNA"/>
</dbReference>
<accession>A0A655XFH8</accession>
<evidence type="ECO:0000313" key="1">
    <source>
        <dbReference type="EMBL" id="CSC13372.1"/>
    </source>
</evidence>
<dbReference type="AlphaFoldDB" id="A0A655XFH8"/>